<protein>
    <submittedName>
        <fullName evidence="1">Uncharacterized protein</fullName>
    </submittedName>
</protein>
<organism evidence="1 2">
    <name type="scientific">Chondrus crispus</name>
    <name type="common">Carrageen Irish moss</name>
    <name type="synonym">Polymorpha crispa</name>
    <dbReference type="NCBI Taxonomy" id="2769"/>
    <lineage>
        <taxon>Eukaryota</taxon>
        <taxon>Rhodophyta</taxon>
        <taxon>Florideophyceae</taxon>
        <taxon>Rhodymeniophycidae</taxon>
        <taxon>Gigartinales</taxon>
        <taxon>Gigartinaceae</taxon>
        <taxon>Chondrus</taxon>
    </lineage>
</organism>
<dbReference type="AlphaFoldDB" id="R7QF89"/>
<sequence>MGSPVRENGALCVHNAPFVCHKIPIWSTQFAILEFQESPIMLSISNCACNTV</sequence>
<dbReference type="Gramene" id="CDF36106">
    <property type="protein sequence ID" value="CDF36106"/>
    <property type="gene ID" value="CHC_T00004218001"/>
</dbReference>
<dbReference type="GeneID" id="17323645"/>
<dbReference type="Proteomes" id="UP000012073">
    <property type="component" value="Unassembled WGS sequence"/>
</dbReference>
<keyword evidence="2" id="KW-1185">Reference proteome</keyword>
<evidence type="ECO:0000313" key="2">
    <source>
        <dbReference type="Proteomes" id="UP000012073"/>
    </source>
</evidence>
<dbReference type="RefSeq" id="XP_005715925.1">
    <property type="nucleotide sequence ID" value="XM_005715868.1"/>
</dbReference>
<reference evidence="2" key="1">
    <citation type="journal article" date="2013" name="Proc. Natl. Acad. Sci. U.S.A.">
        <title>Genome structure and metabolic features in the red seaweed Chondrus crispus shed light on evolution of the Archaeplastida.</title>
        <authorList>
            <person name="Collen J."/>
            <person name="Porcel B."/>
            <person name="Carre W."/>
            <person name="Ball S.G."/>
            <person name="Chaparro C."/>
            <person name="Tonon T."/>
            <person name="Barbeyron T."/>
            <person name="Michel G."/>
            <person name="Noel B."/>
            <person name="Valentin K."/>
            <person name="Elias M."/>
            <person name="Artiguenave F."/>
            <person name="Arun A."/>
            <person name="Aury J.M."/>
            <person name="Barbosa-Neto J.F."/>
            <person name="Bothwell J.H."/>
            <person name="Bouget F.Y."/>
            <person name="Brillet L."/>
            <person name="Cabello-Hurtado F."/>
            <person name="Capella-Gutierrez S."/>
            <person name="Charrier B."/>
            <person name="Cladiere L."/>
            <person name="Cock J.M."/>
            <person name="Coelho S.M."/>
            <person name="Colleoni C."/>
            <person name="Czjzek M."/>
            <person name="Da Silva C."/>
            <person name="Delage L."/>
            <person name="Denoeud F."/>
            <person name="Deschamps P."/>
            <person name="Dittami S.M."/>
            <person name="Gabaldon T."/>
            <person name="Gachon C.M."/>
            <person name="Groisillier A."/>
            <person name="Herve C."/>
            <person name="Jabbari K."/>
            <person name="Katinka M."/>
            <person name="Kloareg B."/>
            <person name="Kowalczyk N."/>
            <person name="Labadie K."/>
            <person name="Leblanc C."/>
            <person name="Lopez P.J."/>
            <person name="McLachlan D.H."/>
            <person name="Meslet-Cladiere L."/>
            <person name="Moustafa A."/>
            <person name="Nehr Z."/>
            <person name="Nyvall Collen P."/>
            <person name="Panaud O."/>
            <person name="Partensky F."/>
            <person name="Poulain J."/>
            <person name="Rensing S.A."/>
            <person name="Rousvoal S."/>
            <person name="Samson G."/>
            <person name="Symeonidi A."/>
            <person name="Weissenbach J."/>
            <person name="Zambounis A."/>
            <person name="Wincker P."/>
            <person name="Boyen C."/>
        </authorList>
    </citation>
    <scope>NUCLEOTIDE SEQUENCE [LARGE SCALE GENOMIC DNA]</scope>
    <source>
        <strain evidence="2">cv. Stackhouse</strain>
    </source>
</reference>
<dbReference type="EMBL" id="HG001760">
    <property type="protein sequence ID" value="CDF36106.1"/>
    <property type="molecule type" value="Genomic_DNA"/>
</dbReference>
<evidence type="ECO:0000313" key="1">
    <source>
        <dbReference type="EMBL" id="CDF36106.1"/>
    </source>
</evidence>
<proteinExistence type="predicted"/>
<accession>R7QF89</accession>
<gene>
    <name evidence="1" type="ORF">CHC_T00004218001</name>
</gene>
<name>R7QF89_CHOCR</name>
<dbReference type="KEGG" id="ccp:CHC_T00004218001"/>